<dbReference type="PANTHER" id="PTHR33055">
    <property type="entry name" value="TRANSPOSASE FOR INSERTION SEQUENCE ELEMENT IS1111A"/>
    <property type="match status" value="1"/>
</dbReference>
<evidence type="ECO:0000259" key="4">
    <source>
        <dbReference type="Pfam" id="PF02371"/>
    </source>
</evidence>
<dbReference type="Pfam" id="PF01548">
    <property type="entry name" value="DEDD_Tnp_IS110"/>
    <property type="match status" value="1"/>
</dbReference>
<dbReference type="RefSeq" id="WP_188573563.1">
    <property type="nucleotide sequence ID" value="NZ_BMFW01000042.1"/>
</dbReference>
<reference evidence="6" key="1">
    <citation type="journal article" date="2019" name="Int. J. Syst. Evol. Microbiol.">
        <title>The Global Catalogue of Microorganisms (GCM) 10K type strain sequencing project: providing services to taxonomists for standard genome sequencing and annotation.</title>
        <authorList>
            <consortium name="The Broad Institute Genomics Platform"/>
            <consortium name="The Broad Institute Genome Sequencing Center for Infectious Disease"/>
            <person name="Wu L."/>
            <person name="Ma J."/>
        </authorList>
    </citation>
    <scope>NUCLEOTIDE SEQUENCE [LARGE SCALE GENOMIC DNA]</scope>
    <source>
        <strain evidence="6">CGMCC 1.12778</strain>
    </source>
</reference>
<dbReference type="InterPro" id="IPR047650">
    <property type="entry name" value="Transpos_IS110"/>
</dbReference>
<dbReference type="NCBIfam" id="NF033542">
    <property type="entry name" value="transpos_IS110"/>
    <property type="match status" value="1"/>
</dbReference>
<dbReference type="Pfam" id="PF02371">
    <property type="entry name" value="Transposase_20"/>
    <property type="match status" value="1"/>
</dbReference>
<protein>
    <submittedName>
        <fullName evidence="5">IS110 family transposase</fullName>
    </submittedName>
</protein>
<name>A0ABQ2B1G2_9MICC</name>
<accession>A0ABQ2B1G2</accession>
<evidence type="ECO:0000256" key="1">
    <source>
        <dbReference type="SAM" id="Coils"/>
    </source>
</evidence>
<evidence type="ECO:0000256" key="2">
    <source>
        <dbReference type="SAM" id="MobiDB-lite"/>
    </source>
</evidence>
<comment type="caution">
    <text evidence="5">The sequence shown here is derived from an EMBL/GenBank/DDBJ whole genome shotgun (WGS) entry which is preliminary data.</text>
</comment>
<evidence type="ECO:0000313" key="5">
    <source>
        <dbReference type="EMBL" id="GGI02137.1"/>
    </source>
</evidence>
<dbReference type="Proteomes" id="UP000643279">
    <property type="component" value="Unassembled WGS sequence"/>
</dbReference>
<evidence type="ECO:0000259" key="3">
    <source>
        <dbReference type="Pfam" id="PF01548"/>
    </source>
</evidence>
<feature type="domain" description="Transposase IS110-like N-terminal" evidence="3">
    <location>
        <begin position="12"/>
        <end position="163"/>
    </location>
</feature>
<proteinExistence type="predicted"/>
<dbReference type="InterPro" id="IPR002525">
    <property type="entry name" value="Transp_IS110-like_N"/>
</dbReference>
<feature type="domain" description="Transposase IS116/IS110/IS902 C-terminal" evidence="4">
    <location>
        <begin position="234"/>
        <end position="315"/>
    </location>
</feature>
<feature type="coiled-coil region" evidence="1">
    <location>
        <begin position="195"/>
        <end position="229"/>
    </location>
</feature>
<feature type="region of interest" description="Disordered" evidence="2">
    <location>
        <begin position="271"/>
        <end position="293"/>
    </location>
</feature>
<evidence type="ECO:0000313" key="6">
    <source>
        <dbReference type="Proteomes" id="UP000643279"/>
    </source>
</evidence>
<organism evidence="5 6">
    <name type="scientific">Arthrobacter liuii</name>
    <dbReference type="NCBI Taxonomy" id="1476996"/>
    <lineage>
        <taxon>Bacteria</taxon>
        <taxon>Bacillati</taxon>
        <taxon>Actinomycetota</taxon>
        <taxon>Actinomycetes</taxon>
        <taxon>Micrococcales</taxon>
        <taxon>Micrococcaceae</taxon>
        <taxon>Arthrobacter</taxon>
    </lineage>
</organism>
<dbReference type="InterPro" id="IPR003346">
    <property type="entry name" value="Transposase_20"/>
</dbReference>
<keyword evidence="6" id="KW-1185">Reference proteome</keyword>
<dbReference type="EMBL" id="BMFW01000042">
    <property type="protein sequence ID" value="GGI02137.1"/>
    <property type="molecule type" value="Genomic_DNA"/>
</dbReference>
<gene>
    <name evidence="5" type="ORF">GCM10007170_43160</name>
</gene>
<sequence length="349" mass="37583">MAIIAEEFEFVVGVDTHARTHTFTAVHCATGAVVDTAVFPATSAGMDRAITWIRGRTGEEKVFAAVEGTSSYGAQLTQALLAVGIDVGEVRQPARSSRALTGKSDPIDAEAAARSVLGRPREQVMEPRAAGTPAAIRILLASRSLLDHQRTANRNALTALLRGTDLGIDARSSLRDAQISTIAAWRSSNIADPMLRIARAEAKRLASAVKDLTTQLAENHKALAQLTDELAPGLQTTPGVGPETGAIIICAYPHHGRIRSEAAFAALGGVAPRPASSGNTTRHRLNRSGDRQPNRAFDVIVRTRMSFDTATRDYVARSRATGKSNREIRRNLKRYVCRSIFRQLQTTMA</sequence>
<keyword evidence="1" id="KW-0175">Coiled coil</keyword>
<dbReference type="PANTHER" id="PTHR33055:SF16">
    <property type="entry name" value="TRANSPOSASE FOR INSERTION SEQUENCE ELEMENT IS1547"/>
    <property type="match status" value="1"/>
</dbReference>